<dbReference type="AlphaFoldDB" id="A0A9D5BF80"/>
<keyword evidence="4" id="KW-1185">Reference proteome</keyword>
<gene>
    <name evidence="3" type="ORF">KIW84_011539</name>
</gene>
<evidence type="ECO:0000313" key="4">
    <source>
        <dbReference type="Proteomes" id="UP001058974"/>
    </source>
</evidence>
<dbReference type="EMBL" id="JAMSHJ010000001">
    <property type="protein sequence ID" value="KAI5442522.1"/>
    <property type="molecule type" value="Genomic_DNA"/>
</dbReference>
<feature type="region of interest" description="Disordered" evidence="1">
    <location>
        <begin position="1"/>
        <end position="20"/>
    </location>
</feature>
<evidence type="ECO:0000259" key="2">
    <source>
        <dbReference type="Pfam" id="PF20167"/>
    </source>
</evidence>
<feature type="compositionally biased region" description="Low complexity" evidence="1">
    <location>
        <begin position="340"/>
        <end position="349"/>
    </location>
</feature>
<evidence type="ECO:0000256" key="1">
    <source>
        <dbReference type="SAM" id="MobiDB-lite"/>
    </source>
</evidence>
<evidence type="ECO:0000313" key="3">
    <source>
        <dbReference type="EMBL" id="KAI5442522.1"/>
    </source>
</evidence>
<feature type="compositionally biased region" description="Acidic residues" evidence="1">
    <location>
        <begin position="281"/>
        <end position="293"/>
    </location>
</feature>
<name>A0A9D5BF80_PEA</name>
<dbReference type="Proteomes" id="UP001058974">
    <property type="component" value="Chromosome 1"/>
</dbReference>
<dbReference type="Pfam" id="PF20167">
    <property type="entry name" value="Transposase_32"/>
    <property type="match status" value="1"/>
</dbReference>
<proteinExistence type="predicted"/>
<feature type="region of interest" description="Disordered" evidence="1">
    <location>
        <begin position="281"/>
        <end position="305"/>
    </location>
</feature>
<dbReference type="Gramene" id="Psat01G0153900-T1">
    <property type="protein sequence ID" value="KAI5442522.1"/>
    <property type="gene ID" value="KIW84_011539"/>
</dbReference>
<comment type="caution">
    <text evidence="3">The sequence shown here is derived from an EMBL/GenBank/DDBJ whole genome shotgun (WGS) entry which is preliminary data.</text>
</comment>
<feature type="region of interest" description="Disordered" evidence="1">
    <location>
        <begin position="340"/>
        <end position="368"/>
    </location>
</feature>
<sequence>MASQLSHKGKGKGKASSSRGSLDLSRLFTTKHQQERYETFFFQKKIMKPKYSTFVTFPEEVFTFPSVFEDLDLCNLIGCHLDFYPELVKVFYSNMVRKKGKLTSVVKGVPISLTASDICVIFEIPPGGHKFVRTIAPWENYSKHAFYYSLSRLSEHQIYNKRKKSSGGDNSERVYWSLENFSINDRMLHYFLVYVVVPRFSNHCTITDPETMLLYSIKTHFHVDWGHLILSHMMSHDEHAEGLPYAHLLTKIFRHFKINRKMGVIFNPQTLEIKYLDIEDEEPQQEANSDDEFNPPTDIQPDQPSNQMIMDYLQGFRTNSMAEIGHLSSRMDQWELSQTGFQGSSYQGGSFQGGGYPGGGSNDGNNNQ</sequence>
<reference evidence="3 4" key="1">
    <citation type="journal article" date="2022" name="Nat. Genet.">
        <title>Improved pea reference genome and pan-genome highlight genomic features and evolutionary characteristics.</title>
        <authorList>
            <person name="Yang T."/>
            <person name="Liu R."/>
            <person name="Luo Y."/>
            <person name="Hu S."/>
            <person name="Wang D."/>
            <person name="Wang C."/>
            <person name="Pandey M.K."/>
            <person name="Ge S."/>
            <person name="Xu Q."/>
            <person name="Li N."/>
            <person name="Li G."/>
            <person name="Huang Y."/>
            <person name="Saxena R.K."/>
            <person name="Ji Y."/>
            <person name="Li M."/>
            <person name="Yan X."/>
            <person name="He Y."/>
            <person name="Liu Y."/>
            <person name="Wang X."/>
            <person name="Xiang C."/>
            <person name="Varshney R.K."/>
            <person name="Ding H."/>
            <person name="Gao S."/>
            <person name="Zong X."/>
        </authorList>
    </citation>
    <scope>NUCLEOTIDE SEQUENCE [LARGE SCALE GENOMIC DNA]</scope>
    <source>
        <strain evidence="3 4">cv. Zhongwan 6</strain>
    </source>
</reference>
<dbReference type="InterPro" id="IPR046796">
    <property type="entry name" value="Transposase_32_dom"/>
</dbReference>
<feature type="compositionally biased region" description="Gly residues" evidence="1">
    <location>
        <begin position="350"/>
        <end position="362"/>
    </location>
</feature>
<feature type="domain" description="Putative plant transposon protein" evidence="2">
    <location>
        <begin position="83"/>
        <end position="258"/>
    </location>
</feature>
<organism evidence="3 4">
    <name type="scientific">Pisum sativum</name>
    <name type="common">Garden pea</name>
    <name type="synonym">Lathyrus oleraceus</name>
    <dbReference type="NCBI Taxonomy" id="3888"/>
    <lineage>
        <taxon>Eukaryota</taxon>
        <taxon>Viridiplantae</taxon>
        <taxon>Streptophyta</taxon>
        <taxon>Embryophyta</taxon>
        <taxon>Tracheophyta</taxon>
        <taxon>Spermatophyta</taxon>
        <taxon>Magnoliopsida</taxon>
        <taxon>eudicotyledons</taxon>
        <taxon>Gunneridae</taxon>
        <taxon>Pentapetalae</taxon>
        <taxon>rosids</taxon>
        <taxon>fabids</taxon>
        <taxon>Fabales</taxon>
        <taxon>Fabaceae</taxon>
        <taxon>Papilionoideae</taxon>
        <taxon>50 kb inversion clade</taxon>
        <taxon>NPAAA clade</taxon>
        <taxon>Hologalegina</taxon>
        <taxon>IRL clade</taxon>
        <taxon>Fabeae</taxon>
        <taxon>Lathyrus</taxon>
    </lineage>
</organism>
<accession>A0A9D5BF80</accession>
<protein>
    <recommendedName>
        <fullName evidence="2">Putative plant transposon protein domain-containing protein</fullName>
    </recommendedName>
</protein>